<dbReference type="EMBL" id="JACBJI010000006">
    <property type="protein sequence ID" value="NYA71977.1"/>
    <property type="molecule type" value="Genomic_DNA"/>
</dbReference>
<reference evidence="3 4" key="1">
    <citation type="submission" date="2020-07" db="EMBL/GenBank/DDBJ databases">
        <authorList>
            <person name="Sun Q."/>
        </authorList>
    </citation>
    <scope>NUCLEOTIDE SEQUENCE [LARGE SCALE GENOMIC DNA]</scope>
    <source>
        <strain evidence="3 4">MAH-1</strain>
    </source>
</reference>
<keyword evidence="4" id="KW-1185">Reference proteome</keyword>
<evidence type="ECO:0000259" key="2">
    <source>
        <dbReference type="Pfam" id="PF09917"/>
    </source>
</evidence>
<comment type="caution">
    <text evidence="3">The sequence shown here is derived from an EMBL/GenBank/DDBJ whole genome shotgun (WGS) entry which is preliminary data.</text>
</comment>
<evidence type="ECO:0000313" key="4">
    <source>
        <dbReference type="Proteomes" id="UP000535020"/>
    </source>
</evidence>
<name>A0A7Y8Y422_9FLAO</name>
<evidence type="ECO:0000313" key="3">
    <source>
        <dbReference type="EMBL" id="NYA71977.1"/>
    </source>
</evidence>
<feature type="signal peptide" evidence="1">
    <location>
        <begin position="1"/>
        <end position="19"/>
    </location>
</feature>
<keyword evidence="1" id="KW-0732">Signal</keyword>
<dbReference type="Proteomes" id="UP000535020">
    <property type="component" value="Unassembled WGS sequence"/>
</dbReference>
<dbReference type="Gene3D" id="2.40.128.520">
    <property type="match status" value="1"/>
</dbReference>
<feature type="domain" description="DUF2147" evidence="2">
    <location>
        <begin position="29"/>
        <end position="147"/>
    </location>
</feature>
<dbReference type="RefSeq" id="WP_176006787.1">
    <property type="nucleotide sequence ID" value="NZ_JABWMI010000015.1"/>
</dbReference>
<gene>
    <name evidence="3" type="ORF">HZF10_13695</name>
</gene>
<dbReference type="InterPro" id="IPR019223">
    <property type="entry name" value="DUF2147"/>
</dbReference>
<dbReference type="Pfam" id="PF09917">
    <property type="entry name" value="DUF2147"/>
    <property type="match status" value="1"/>
</dbReference>
<dbReference type="AlphaFoldDB" id="A0A7Y8Y422"/>
<accession>A0A7Y8Y422</accession>
<evidence type="ECO:0000256" key="1">
    <source>
        <dbReference type="SAM" id="SignalP"/>
    </source>
</evidence>
<dbReference type="PANTHER" id="PTHR36919:SF2">
    <property type="entry name" value="BLL6627 PROTEIN"/>
    <property type="match status" value="1"/>
</dbReference>
<feature type="chain" id="PRO_5031351087" evidence="1">
    <location>
        <begin position="20"/>
        <end position="149"/>
    </location>
</feature>
<proteinExistence type="predicted"/>
<organism evidence="3 4">
    <name type="scientific">Flavobacterium agri</name>
    <dbReference type="NCBI Taxonomy" id="2743471"/>
    <lineage>
        <taxon>Bacteria</taxon>
        <taxon>Pseudomonadati</taxon>
        <taxon>Bacteroidota</taxon>
        <taxon>Flavobacteriia</taxon>
        <taxon>Flavobacteriales</taxon>
        <taxon>Flavobacteriaceae</taxon>
        <taxon>Flavobacterium</taxon>
    </lineage>
</organism>
<sequence>MRFQTLLATTLLASVASFAQQLPADKIIGIWESTTKGEVGLRFEIFKSGGEYFGKLLWASTMFEADGKTPKKDGRNPNRKLRSRSRKNIINVTNLRYEDGEYIDGELYNPDNGSTYSLNAKLKSADELEFRGYLGIALIGKTMKFKRIP</sequence>
<dbReference type="PANTHER" id="PTHR36919">
    <property type="entry name" value="BLR1215 PROTEIN"/>
    <property type="match status" value="1"/>
</dbReference>
<protein>
    <submittedName>
        <fullName evidence="3">DUF2147 domain-containing protein</fullName>
    </submittedName>
</protein>